<keyword evidence="1" id="KW-0732">Signal</keyword>
<proteinExistence type="predicted"/>
<dbReference type="EMBL" id="ABFK02000020">
    <property type="protein sequence ID" value="EDS03193.1"/>
    <property type="molecule type" value="Genomic_DNA"/>
</dbReference>
<evidence type="ECO:0000313" key="2">
    <source>
        <dbReference type="EMBL" id="EDS03193.1"/>
    </source>
</evidence>
<name>B0N007_9BACT</name>
<dbReference type="Proteomes" id="UP000005819">
    <property type="component" value="Unassembled WGS sequence"/>
</dbReference>
<dbReference type="HOGENOM" id="CLU_495805_0_0_10"/>
<feature type="chain" id="PRO_5002752753" evidence="1">
    <location>
        <begin position="26"/>
        <end position="549"/>
    </location>
</feature>
<reference evidence="2" key="1">
    <citation type="submission" date="2007-10" db="EMBL/GenBank/DDBJ databases">
        <authorList>
            <person name="Fulton L."/>
            <person name="Clifton S."/>
            <person name="Fulton B."/>
            <person name="Xu J."/>
            <person name="Minx P."/>
            <person name="Pepin K.H."/>
            <person name="Johnson M."/>
            <person name="Thiruvilangam P."/>
            <person name="Bhonagiri V."/>
            <person name="Nash W.E."/>
            <person name="Mardis E.R."/>
            <person name="Wilson R.K."/>
        </authorList>
    </citation>
    <scope>NUCLEOTIDE SEQUENCE [LARGE SCALE GENOMIC DNA]</scope>
    <source>
        <strain evidence="2">DSM 17216</strain>
    </source>
</reference>
<reference evidence="2" key="2">
    <citation type="submission" date="2013-09" db="EMBL/GenBank/DDBJ databases">
        <title>Draft genome sequence of Alistipes putredinis (DSM 17216).</title>
        <authorList>
            <person name="Sudarsanam P."/>
            <person name="Ley R."/>
            <person name="Guruge J."/>
            <person name="Turnbaugh P.J."/>
            <person name="Mahowald M."/>
            <person name="Liep D."/>
            <person name="Gordon J."/>
        </authorList>
    </citation>
    <scope>NUCLEOTIDE SEQUENCE</scope>
    <source>
        <strain evidence="2">DSM 17216</strain>
    </source>
</reference>
<comment type="caution">
    <text evidence="2">The sequence shown here is derived from an EMBL/GenBank/DDBJ whole genome shotgun (WGS) entry which is preliminary data.</text>
</comment>
<keyword evidence="3" id="KW-1185">Reference proteome</keyword>
<feature type="signal peptide" evidence="1">
    <location>
        <begin position="1"/>
        <end position="25"/>
    </location>
</feature>
<organism evidence="2 3">
    <name type="scientific">Alistipes putredinis DSM 17216</name>
    <dbReference type="NCBI Taxonomy" id="445970"/>
    <lineage>
        <taxon>Bacteria</taxon>
        <taxon>Pseudomonadati</taxon>
        <taxon>Bacteroidota</taxon>
        <taxon>Bacteroidia</taxon>
        <taxon>Bacteroidales</taxon>
        <taxon>Rikenellaceae</taxon>
        <taxon>Alistipes</taxon>
    </lineage>
</organism>
<dbReference type="eggNOG" id="ENOG5032DYM">
    <property type="taxonomic scope" value="Bacteria"/>
</dbReference>
<accession>B0N007</accession>
<dbReference type="GeneID" id="73803098"/>
<evidence type="ECO:0000256" key="1">
    <source>
        <dbReference type="SAM" id="SignalP"/>
    </source>
</evidence>
<evidence type="ECO:0000313" key="3">
    <source>
        <dbReference type="Proteomes" id="UP000005819"/>
    </source>
</evidence>
<dbReference type="AlphaFoldDB" id="B0N007"/>
<sequence>MKSLSKATFHLLCCILLLGTFQSCKDDETTPPPPGESATLTISDVKAEANTVTFTITPKNVDVYTYTIKSATVTPQATVQDPAETKTFTYNSLLPSSDYTIVATGFTQGGLELTSTEYKFRTLDTQDPGLEVPSGEEPFIEYGDQRIAAKSVFFYKETDRLWFFISPLEGYDNYQDMLYGNGGKNDYISLSFTPNQLNKSINMKSASERYSLLNSMSFQHPIASDISMVTIDYHSLITDGGFIVTRDGDKIEGYAEMTSAATGKKLRIYGTCTYDQQDAERTSFISLNDLKTPLGSAYYQPLEEETISEIHLSPASPVMGALIDQVDEYYVRIRFDNALATAKTPIDITRIDKLFELEIVDPAQQKSVTVTNTDLQGATGTITLYKYALQDNYRISFDLQVHDMHLEGYADGAFELYSYYSGNSYTVGTNDPVELQSAVIDRRSDDYYTIYLAPQAGLTDLEQIRQAEGVVTIKAAPQALDGLLVSFANEKDAGRILSIAYAGKTYDNQGDNTKSTIHGATAKQKIALAFYEATNEMNGYYCGPFVDVQ</sequence>
<protein>
    <submittedName>
        <fullName evidence="2">Fibronectin type III domain protein</fullName>
    </submittedName>
</protein>
<dbReference type="PROSITE" id="PS51257">
    <property type="entry name" value="PROKAR_LIPOPROTEIN"/>
    <property type="match status" value="1"/>
</dbReference>
<dbReference type="RefSeq" id="WP_004328782.1">
    <property type="nucleotide sequence ID" value="NZ_DS499577.1"/>
</dbReference>
<gene>
    <name evidence="2" type="ORF">ALIPUT_02732</name>
</gene>